<evidence type="ECO:0000256" key="8">
    <source>
        <dbReference type="ARBA" id="ARBA00023163"/>
    </source>
</evidence>
<evidence type="ECO:0000256" key="4">
    <source>
        <dbReference type="ARBA" id="ARBA00022499"/>
    </source>
</evidence>
<evidence type="ECO:0000256" key="5">
    <source>
        <dbReference type="ARBA" id="ARBA00022553"/>
    </source>
</evidence>
<protein>
    <recommendedName>
        <fullName evidence="11">Zinc-finger domain-containing protein</fullName>
    </recommendedName>
</protein>
<evidence type="ECO:0000256" key="7">
    <source>
        <dbReference type="ARBA" id="ARBA00023015"/>
    </source>
</evidence>
<keyword evidence="3" id="KW-0963">Cytoplasm</keyword>
<reference evidence="12" key="1">
    <citation type="journal article" date="2020" name="New Phytol.">
        <title>Comparative genomics reveals dynamic genome evolution in host specialist ectomycorrhizal fungi.</title>
        <authorList>
            <person name="Lofgren L.A."/>
            <person name="Nguyen N.H."/>
            <person name="Vilgalys R."/>
            <person name="Ruytinx J."/>
            <person name="Liao H.L."/>
            <person name="Branco S."/>
            <person name="Kuo A."/>
            <person name="LaButti K."/>
            <person name="Lipzen A."/>
            <person name="Andreopoulos W."/>
            <person name="Pangilinan J."/>
            <person name="Riley R."/>
            <person name="Hundley H."/>
            <person name="Na H."/>
            <person name="Barry K."/>
            <person name="Grigoriev I.V."/>
            <person name="Stajich J.E."/>
            <person name="Kennedy P.G."/>
        </authorList>
    </citation>
    <scope>NUCLEOTIDE SEQUENCE</scope>
    <source>
        <strain evidence="12">MN1</strain>
    </source>
</reference>
<feature type="compositionally biased region" description="Low complexity" evidence="10">
    <location>
        <begin position="732"/>
        <end position="774"/>
    </location>
</feature>
<evidence type="ECO:0000256" key="6">
    <source>
        <dbReference type="ARBA" id="ARBA00022843"/>
    </source>
</evidence>
<name>A0A9P7E1A6_9AGAM</name>
<evidence type="ECO:0000313" key="13">
    <source>
        <dbReference type="Proteomes" id="UP000807769"/>
    </source>
</evidence>
<feature type="compositionally biased region" description="Basic and acidic residues" evidence="10">
    <location>
        <begin position="652"/>
        <end position="662"/>
    </location>
</feature>
<sequence>MAGQPKGIVRRISQVFVEIPSSALHKPSIPATSNTTHTVSGRKENALRASISQNTIMNKSSKRKSDETLDKPVKKLKIETTAIKPTATRRLLSNATSDFPNGFVYCHQCSKKRDAVLTIQCTREDAKSKRRCNTKYCGPCLKNRYGLTLQDILSTSTVPAAEKKRHVSGGGYFFKCPRCEETCNCVHCRKAKGLQPTGNLTVAARKSGLQSAAELLMQDPTAAGPMAGKPVAEKKSRTAKSALQRTASAISNSKSRSTKNSAHIPIAAPLPAPKPPPKALWTPVRTHLSLQGAEARIYIREFALRFLPLSRSHHDELEILSRSQRDFDDDDEEDGDLEPWVSEGCVKALLIALLGMIEVDAKILSTTANALHQQAFLFKIVNTLSTLSTLPSLALPPPTPAPEHLLQNAPIIRTRSARTSSHAKEMCKGTDWPEVVRTSQLIPVVSVLVDHASQGKAVRDALEEGAKDAKELTRECLEMKRTLDRAEKERKEKEKAEKEQKAKNMKAKDKKTKGKGGISAKEKEKEREKGSVDFQERDEDARDLEGTPTHTLTPQMALTIALSSCAQRIIPLGRDSEGRVYWALTPGRGERDTSREYLTSNIEVGGQDEGAKTKSHKSKSRSPWNPPSLLERASHKRWNWFIAVWGVRPGVEERIDPPKDEGCSEDDSEFEFDLDSEPDEDEDKSKKPQKTKTERPRWYAFSDPVEIFKLAEWVERKAGLESRSSSSEKSKPRPVSALPSRAASASPSHVISSSNTHASASTSTAASSFNSSSNKLSKASKFAASLLANEEMVSSSEADESESSNEDQSEDSDDKRDDDMDVDSLIDFDDTPRTPQLQSLVRELRAYAVLLKNRAYA</sequence>
<dbReference type="GO" id="GO:0005737">
    <property type="term" value="C:cytoplasm"/>
    <property type="evidence" value="ECO:0007669"/>
    <property type="project" value="UniProtKB-SubCell"/>
</dbReference>
<feature type="region of interest" description="Disordered" evidence="10">
    <location>
        <begin position="652"/>
        <end position="696"/>
    </location>
</feature>
<evidence type="ECO:0000259" key="11">
    <source>
        <dbReference type="Pfam" id="PF10497"/>
    </source>
</evidence>
<dbReference type="GO" id="GO:0006355">
    <property type="term" value="P:regulation of DNA-templated transcription"/>
    <property type="evidence" value="ECO:0007669"/>
    <property type="project" value="InterPro"/>
</dbReference>
<accession>A0A9P7E1A6</accession>
<keyword evidence="8" id="KW-0804">Transcription</keyword>
<feature type="compositionally biased region" description="Acidic residues" evidence="10">
    <location>
        <begin position="663"/>
        <end position="682"/>
    </location>
</feature>
<dbReference type="OrthoDB" id="298344at2759"/>
<evidence type="ECO:0000256" key="10">
    <source>
        <dbReference type="SAM" id="MobiDB-lite"/>
    </source>
</evidence>
<dbReference type="GO" id="GO:0005634">
    <property type="term" value="C:nucleus"/>
    <property type="evidence" value="ECO:0007669"/>
    <property type="project" value="UniProtKB-SubCell"/>
</dbReference>
<keyword evidence="5" id="KW-0597">Phosphoprotein</keyword>
<feature type="region of interest" description="Disordered" evidence="10">
    <location>
        <begin position="790"/>
        <end position="835"/>
    </location>
</feature>
<proteinExistence type="predicted"/>
<feature type="compositionally biased region" description="Basic and acidic residues" evidence="10">
    <location>
        <begin position="520"/>
        <end position="545"/>
    </location>
</feature>
<feature type="compositionally biased region" description="Basic and acidic residues" evidence="10">
    <location>
        <begin position="683"/>
        <end position="696"/>
    </location>
</feature>
<feature type="region of interest" description="Disordered" evidence="10">
    <location>
        <begin position="483"/>
        <end position="551"/>
    </location>
</feature>
<keyword evidence="9" id="KW-0539">Nucleus</keyword>
<dbReference type="EMBL" id="JABBWG010000039">
    <property type="protein sequence ID" value="KAG1808252.1"/>
    <property type="molecule type" value="Genomic_DNA"/>
</dbReference>
<dbReference type="Pfam" id="PF10497">
    <property type="entry name" value="zf-4CXXC_R1"/>
    <property type="match status" value="1"/>
</dbReference>
<evidence type="ECO:0000256" key="3">
    <source>
        <dbReference type="ARBA" id="ARBA00022490"/>
    </source>
</evidence>
<dbReference type="RefSeq" id="XP_041188536.1">
    <property type="nucleotide sequence ID" value="XM_041336763.1"/>
</dbReference>
<feature type="region of interest" description="Disordered" evidence="10">
    <location>
        <begin position="718"/>
        <end position="774"/>
    </location>
</feature>
<keyword evidence="7" id="KW-0805">Transcription regulation</keyword>
<gene>
    <name evidence="12" type="ORF">BJ212DRAFT_1384344</name>
</gene>
<feature type="compositionally biased region" description="Basic residues" evidence="10">
    <location>
        <begin position="503"/>
        <end position="514"/>
    </location>
</feature>
<evidence type="ECO:0000256" key="1">
    <source>
        <dbReference type="ARBA" id="ARBA00004123"/>
    </source>
</evidence>
<keyword evidence="4" id="KW-1017">Isopeptide bond</keyword>
<dbReference type="InterPro" id="IPR018866">
    <property type="entry name" value="Znf-4CXXC_R1"/>
</dbReference>
<evidence type="ECO:0000313" key="12">
    <source>
        <dbReference type="EMBL" id="KAG1808252.1"/>
    </source>
</evidence>
<comment type="subcellular location">
    <subcellularLocation>
        <location evidence="2">Cytoplasm</location>
    </subcellularLocation>
    <subcellularLocation>
        <location evidence="1">Nucleus</location>
    </subcellularLocation>
</comment>
<feature type="compositionally biased region" description="Basic and acidic residues" evidence="10">
    <location>
        <begin position="718"/>
        <end position="731"/>
    </location>
</feature>
<evidence type="ECO:0000256" key="9">
    <source>
        <dbReference type="ARBA" id="ARBA00023242"/>
    </source>
</evidence>
<keyword evidence="6" id="KW-0832">Ubl conjugation</keyword>
<feature type="compositionally biased region" description="Acidic residues" evidence="10">
    <location>
        <begin position="797"/>
        <end position="812"/>
    </location>
</feature>
<dbReference type="PANTHER" id="PTHR31169:SF8">
    <property type="entry name" value="ZINC-FINGER DOMAIN OF MONOAMINE-OXIDASE A REPRESSOR R1 PROTEIN"/>
    <property type="match status" value="1"/>
</dbReference>
<feature type="domain" description="Zinc-finger" evidence="11">
    <location>
        <begin position="105"/>
        <end position="216"/>
    </location>
</feature>
<dbReference type="GeneID" id="64630780"/>
<dbReference type="PANTHER" id="PTHR31169">
    <property type="entry name" value="OS05G0300700 PROTEIN"/>
    <property type="match status" value="1"/>
</dbReference>
<feature type="region of interest" description="Disordered" evidence="10">
    <location>
        <begin position="604"/>
        <end position="628"/>
    </location>
</feature>
<dbReference type="InterPro" id="IPR040221">
    <property type="entry name" value="CDCA7/CDA7L"/>
</dbReference>
<dbReference type="AlphaFoldDB" id="A0A9P7E1A6"/>
<comment type="caution">
    <text evidence="12">The sequence shown here is derived from an EMBL/GenBank/DDBJ whole genome shotgun (WGS) entry which is preliminary data.</text>
</comment>
<organism evidence="12 13">
    <name type="scientific">Suillus subaureus</name>
    <dbReference type="NCBI Taxonomy" id="48587"/>
    <lineage>
        <taxon>Eukaryota</taxon>
        <taxon>Fungi</taxon>
        <taxon>Dikarya</taxon>
        <taxon>Basidiomycota</taxon>
        <taxon>Agaricomycotina</taxon>
        <taxon>Agaricomycetes</taxon>
        <taxon>Agaricomycetidae</taxon>
        <taxon>Boletales</taxon>
        <taxon>Suillineae</taxon>
        <taxon>Suillaceae</taxon>
        <taxon>Suillus</taxon>
    </lineage>
</organism>
<dbReference type="Proteomes" id="UP000807769">
    <property type="component" value="Unassembled WGS sequence"/>
</dbReference>
<evidence type="ECO:0000256" key="2">
    <source>
        <dbReference type="ARBA" id="ARBA00004496"/>
    </source>
</evidence>
<feature type="compositionally biased region" description="Basic and acidic residues" evidence="10">
    <location>
        <begin position="483"/>
        <end position="502"/>
    </location>
</feature>
<feature type="compositionally biased region" description="Acidic residues" evidence="10">
    <location>
        <begin position="819"/>
        <end position="829"/>
    </location>
</feature>
<keyword evidence="13" id="KW-1185">Reference proteome</keyword>